<organism evidence="2 3">
    <name type="scientific">Frondihabitans cladoniiphilus</name>
    <dbReference type="NCBI Taxonomy" id="715785"/>
    <lineage>
        <taxon>Bacteria</taxon>
        <taxon>Bacillati</taxon>
        <taxon>Actinomycetota</taxon>
        <taxon>Actinomycetes</taxon>
        <taxon>Micrococcales</taxon>
        <taxon>Microbacteriaceae</taxon>
        <taxon>Frondihabitans</taxon>
    </lineage>
</organism>
<dbReference type="RefSeq" id="WP_345377200.1">
    <property type="nucleotide sequence ID" value="NZ_BAABLM010000011.1"/>
</dbReference>
<evidence type="ECO:0000313" key="2">
    <source>
        <dbReference type="EMBL" id="GAA4685354.1"/>
    </source>
</evidence>
<accession>A0ABP8WAG6</accession>
<dbReference type="Proteomes" id="UP001501295">
    <property type="component" value="Unassembled WGS sequence"/>
</dbReference>
<proteinExistence type="predicted"/>
<comment type="caution">
    <text evidence="2">The sequence shown here is derived from an EMBL/GenBank/DDBJ whole genome shotgun (WGS) entry which is preliminary data.</text>
</comment>
<dbReference type="EMBL" id="BAABLM010000011">
    <property type="protein sequence ID" value="GAA4685354.1"/>
    <property type="molecule type" value="Genomic_DNA"/>
</dbReference>
<keyword evidence="3" id="KW-1185">Reference proteome</keyword>
<dbReference type="PROSITE" id="PS51257">
    <property type="entry name" value="PROKAR_LIPOPROTEIN"/>
    <property type="match status" value="1"/>
</dbReference>
<gene>
    <name evidence="2" type="ORF">GCM10025780_34660</name>
</gene>
<evidence type="ECO:0008006" key="4">
    <source>
        <dbReference type="Google" id="ProtNLM"/>
    </source>
</evidence>
<evidence type="ECO:0000256" key="1">
    <source>
        <dbReference type="SAM" id="SignalP"/>
    </source>
</evidence>
<feature type="signal peptide" evidence="1">
    <location>
        <begin position="1"/>
        <end position="19"/>
    </location>
</feature>
<sequence length="180" mass="17984">MKSLFRASLVGLVAVSALALTACSGAGGSSSSASGSASPSASTAAVCTSLGSKLSSTLKGLELVSSSSTGATDFTCEWHDAKQSDPLKQKSLLVSTTPSTDGSVDKSFLEGNSAVSIIPDTHVDGLSGVVYSVADSTDSPNRVVSVDTPKTNTTITVRNFGASGFDDAVATRVVDAAVTK</sequence>
<name>A0ABP8WAG6_9MICO</name>
<protein>
    <recommendedName>
        <fullName evidence="4">DUF3558 domain-containing protein</fullName>
    </recommendedName>
</protein>
<reference evidence="3" key="1">
    <citation type="journal article" date="2019" name="Int. J. Syst. Evol. Microbiol.">
        <title>The Global Catalogue of Microorganisms (GCM) 10K type strain sequencing project: providing services to taxonomists for standard genome sequencing and annotation.</title>
        <authorList>
            <consortium name="The Broad Institute Genomics Platform"/>
            <consortium name="The Broad Institute Genome Sequencing Center for Infectious Disease"/>
            <person name="Wu L."/>
            <person name="Ma J."/>
        </authorList>
    </citation>
    <scope>NUCLEOTIDE SEQUENCE [LARGE SCALE GENOMIC DNA]</scope>
    <source>
        <strain evidence="3">JCM 18956</strain>
    </source>
</reference>
<evidence type="ECO:0000313" key="3">
    <source>
        <dbReference type="Proteomes" id="UP001501295"/>
    </source>
</evidence>
<feature type="chain" id="PRO_5046143445" description="DUF3558 domain-containing protein" evidence="1">
    <location>
        <begin position="20"/>
        <end position="180"/>
    </location>
</feature>
<keyword evidence="1" id="KW-0732">Signal</keyword>